<dbReference type="RefSeq" id="WP_178012343.1">
    <property type="nucleotide sequence ID" value="NZ_CP058316.1"/>
</dbReference>
<dbReference type="InterPro" id="IPR036390">
    <property type="entry name" value="WH_DNA-bd_sf"/>
</dbReference>
<name>A0A7D5ESG8_9MICO</name>
<dbReference type="SMART" id="SM00420">
    <property type="entry name" value="HTH_DEOR"/>
    <property type="match status" value="1"/>
</dbReference>
<reference evidence="5 6" key="1">
    <citation type="submission" date="2020-06" db="EMBL/GenBank/DDBJ databases">
        <authorList>
            <person name="Jo H."/>
        </authorList>
    </citation>
    <scope>NUCLEOTIDE SEQUENCE [LARGE SCALE GENOMIC DNA]</scope>
    <source>
        <strain evidence="5 6">I46</strain>
    </source>
</reference>
<accession>A0A7D5ESG8</accession>
<proteinExistence type="predicted"/>
<dbReference type="CDD" id="cd06267">
    <property type="entry name" value="PBP1_LacI_sugar_binding-like"/>
    <property type="match status" value="1"/>
</dbReference>
<evidence type="ECO:0000256" key="2">
    <source>
        <dbReference type="ARBA" id="ARBA00023125"/>
    </source>
</evidence>
<dbReference type="Gene3D" id="3.40.50.2300">
    <property type="match status" value="2"/>
</dbReference>
<dbReference type="Gene3D" id="1.10.10.10">
    <property type="entry name" value="Winged helix-like DNA-binding domain superfamily/Winged helix DNA-binding domain"/>
    <property type="match status" value="1"/>
</dbReference>
<evidence type="ECO:0000313" key="6">
    <source>
        <dbReference type="Proteomes" id="UP000509638"/>
    </source>
</evidence>
<dbReference type="PROSITE" id="PS00894">
    <property type="entry name" value="HTH_DEOR_1"/>
    <property type="match status" value="1"/>
</dbReference>
<evidence type="ECO:0000259" key="4">
    <source>
        <dbReference type="PROSITE" id="PS51000"/>
    </source>
</evidence>
<dbReference type="InterPro" id="IPR018356">
    <property type="entry name" value="Tscrpt_reg_HTH_DeoR_CS"/>
</dbReference>
<dbReference type="InterPro" id="IPR001034">
    <property type="entry name" value="DeoR_HTH"/>
</dbReference>
<dbReference type="SUPFAM" id="SSF53822">
    <property type="entry name" value="Periplasmic binding protein-like I"/>
    <property type="match status" value="1"/>
</dbReference>
<gene>
    <name evidence="5" type="ORF">HW566_09430</name>
</gene>
<dbReference type="PANTHER" id="PTHR30146">
    <property type="entry name" value="LACI-RELATED TRANSCRIPTIONAL REPRESSOR"/>
    <property type="match status" value="1"/>
</dbReference>
<protein>
    <submittedName>
        <fullName evidence="5">DeoR/GlpR family transcriptional regulator</fullName>
    </submittedName>
</protein>
<dbReference type="Proteomes" id="UP000509638">
    <property type="component" value="Chromosome"/>
</dbReference>
<dbReference type="InterPro" id="IPR036388">
    <property type="entry name" value="WH-like_DNA-bd_sf"/>
</dbReference>
<dbReference type="PANTHER" id="PTHR30146:SF155">
    <property type="entry name" value="ALANINE RACEMASE"/>
    <property type="match status" value="1"/>
</dbReference>
<feature type="domain" description="HTH deoR-type" evidence="4">
    <location>
        <begin position="3"/>
        <end position="58"/>
    </location>
</feature>
<keyword evidence="1" id="KW-0805">Transcription regulation</keyword>
<dbReference type="Pfam" id="PF08220">
    <property type="entry name" value="HTH_DeoR"/>
    <property type="match status" value="1"/>
</dbReference>
<dbReference type="EMBL" id="CP058316">
    <property type="protein sequence ID" value="QLD11965.1"/>
    <property type="molecule type" value="Genomic_DNA"/>
</dbReference>
<dbReference type="PROSITE" id="PS51000">
    <property type="entry name" value="HTH_DEOR_2"/>
    <property type="match status" value="1"/>
</dbReference>
<dbReference type="GO" id="GO:0003700">
    <property type="term" value="F:DNA-binding transcription factor activity"/>
    <property type="evidence" value="ECO:0007669"/>
    <property type="project" value="InterPro"/>
</dbReference>
<dbReference type="GO" id="GO:0000976">
    <property type="term" value="F:transcription cis-regulatory region binding"/>
    <property type="evidence" value="ECO:0007669"/>
    <property type="project" value="TreeGrafter"/>
</dbReference>
<keyword evidence="3" id="KW-0804">Transcription</keyword>
<sequence length="356" mass="38249">MLPSERHQAILREIELRGALTVADFAGRFQVSAMTIRRDLLELEAEGLLERVHGGAVRRRAPRNKGLIATIGFIVPSARYYFPGIIAGAKHAAAELNARLVLGISDYSGEAERHQIRRLLERGVDGLVVTPSDPYRQDHATYWLLAEAEPPTIVMERSLVDAPSDILLGAVRTDHAHGAKVALRHLVDGGRSRIALGVRRGPTAEPLRDGYRRALADLLPGVDPIELEIARVERPAAEQRASLAAVVDACAAQRVDGLIVLPDEAAIGLVDLAVDRGIDVPRDLAVVAYDDEVASLAEVPITAVAPPKADVGAMAVRACFERITRGERILGGPAHARIDLLPTLTVRGSSSAETSL</sequence>
<dbReference type="AlphaFoldDB" id="A0A7D5ESG8"/>
<organism evidence="5 6">
    <name type="scientific">Microbacterium oleivorans</name>
    <dbReference type="NCBI Taxonomy" id="273677"/>
    <lineage>
        <taxon>Bacteria</taxon>
        <taxon>Bacillati</taxon>
        <taxon>Actinomycetota</taxon>
        <taxon>Actinomycetes</taxon>
        <taxon>Micrococcales</taxon>
        <taxon>Microbacteriaceae</taxon>
        <taxon>Microbacterium</taxon>
    </lineage>
</organism>
<keyword evidence="2" id="KW-0238">DNA-binding</keyword>
<dbReference type="Pfam" id="PF13377">
    <property type="entry name" value="Peripla_BP_3"/>
    <property type="match status" value="1"/>
</dbReference>
<dbReference type="SUPFAM" id="SSF46785">
    <property type="entry name" value="Winged helix' DNA-binding domain"/>
    <property type="match status" value="1"/>
</dbReference>
<evidence type="ECO:0000313" key="5">
    <source>
        <dbReference type="EMBL" id="QLD11965.1"/>
    </source>
</evidence>
<evidence type="ECO:0000256" key="1">
    <source>
        <dbReference type="ARBA" id="ARBA00023015"/>
    </source>
</evidence>
<evidence type="ECO:0000256" key="3">
    <source>
        <dbReference type="ARBA" id="ARBA00023163"/>
    </source>
</evidence>
<dbReference type="InterPro" id="IPR046335">
    <property type="entry name" value="LacI/GalR-like_sensor"/>
</dbReference>
<dbReference type="InterPro" id="IPR028082">
    <property type="entry name" value="Peripla_BP_I"/>
</dbReference>
<dbReference type="PRINTS" id="PR00037">
    <property type="entry name" value="HTHLACR"/>
</dbReference>